<evidence type="ECO:0000313" key="1">
    <source>
        <dbReference type="EMBL" id="ALK85830.1"/>
    </source>
</evidence>
<reference evidence="2" key="1">
    <citation type="submission" date="2015-10" db="EMBL/GenBank/DDBJ databases">
        <title>Extensive mobilome-driven genome diversification in gut-associated Bacteroides vulgatus mpk.</title>
        <authorList>
            <person name="Beier S."/>
            <person name="Lange A."/>
            <person name="Huson D.H."/>
            <person name="Frick J.-S."/>
            <person name="Autenrieth I.B."/>
        </authorList>
    </citation>
    <scope>NUCLEOTIDE SEQUENCE [LARGE SCALE GENOMIC DNA]</scope>
    <source>
        <strain evidence="2">mpk</strain>
    </source>
</reference>
<organism evidence="1 2">
    <name type="scientific">Phocaeicola vulgatus</name>
    <name type="common">Bacteroides vulgatus</name>
    <dbReference type="NCBI Taxonomy" id="821"/>
    <lineage>
        <taxon>Bacteria</taxon>
        <taxon>Pseudomonadati</taxon>
        <taxon>Bacteroidota</taxon>
        <taxon>Bacteroidia</taxon>
        <taxon>Bacteroidales</taxon>
        <taxon>Bacteroidaceae</taxon>
        <taxon>Phocaeicola</taxon>
    </lineage>
</organism>
<accession>A0A0P0M4F8</accession>
<evidence type="ECO:0000313" key="2">
    <source>
        <dbReference type="Proteomes" id="UP000061587"/>
    </source>
</evidence>
<name>A0A0P0M4F8_PHOVU</name>
<dbReference type="AlphaFoldDB" id="A0A0P0M4F8"/>
<dbReference type="Proteomes" id="UP000061587">
    <property type="component" value="Chromosome"/>
</dbReference>
<dbReference type="Gene3D" id="3.80.10.10">
    <property type="entry name" value="Ribonuclease Inhibitor"/>
    <property type="match status" value="1"/>
</dbReference>
<evidence type="ECO:0008006" key="3">
    <source>
        <dbReference type="Google" id="ProtNLM"/>
    </source>
</evidence>
<dbReference type="PATRIC" id="fig|821.40.peg.3923"/>
<reference evidence="1 2" key="2">
    <citation type="journal article" date="2016" name="Genome Biol. Evol.">
        <title>Extensive mobilome-driven genome diversification in mouse gut-associated Bacteroides vulgatus mpk.</title>
        <authorList>
            <person name="Lange A."/>
            <person name="Beier S."/>
            <person name="Steimle A."/>
            <person name="Autenrieth I.B."/>
            <person name="Huson D.H."/>
            <person name="Frick J.S."/>
        </authorList>
    </citation>
    <scope>NUCLEOTIDE SEQUENCE [LARGE SCALE GENOMIC DNA]</scope>
    <source>
        <strain evidence="2">mpk</strain>
    </source>
</reference>
<dbReference type="InterPro" id="IPR032675">
    <property type="entry name" value="LRR_dom_sf"/>
</dbReference>
<proteinExistence type="predicted"/>
<protein>
    <recommendedName>
        <fullName evidence="3">Leucine-rich repeat domain-containing protein</fullName>
    </recommendedName>
</protein>
<sequence length="99" mass="11663">MIELMNRYIKNAVEKQYQIDIDTATKKEIDNIKEINVSDLTMDKDASIWDFLDFHNLVKLDCSYLPIIELITKNCPNLEYLRWEGVRGAKINIDITKKQ</sequence>
<gene>
    <name evidence="1" type="ORF">BvMPK_3260</name>
</gene>
<dbReference type="EMBL" id="CP013020">
    <property type="protein sequence ID" value="ALK85830.1"/>
    <property type="molecule type" value="Genomic_DNA"/>
</dbReference>